<dbReference type="SUPFAM" id="SSF81631">
    <property type="entry name" value="PAP/OAS1 substrate-binding domain"/>
    <property type="match status" value="1"/>
</dbReference>
<dbReference type="Gene3D" id="3.30.460.10">
    <property type="entry name" value="Beta Polymerase, domain 2"/>
    <property type="match status" value="1"/>
</dbReference>
<feature type="compositionally biased region" description="Low complexity" evidence="8">
    <location>
        <begin position="888"/>
        <end position="921"/>
    </location>
</feature>
<keyword evidence="6" id="KW-0479">Metal-binding</keyword>
<evidence type="ECO:0000256" key="5">
    <source>
        <dbReference type="ARBA" id="ARBA00022679"/>
    </source>
</evidence>
<dbReference type="OrthoDB" id="2274644at2759"/>
<proteinExistence type="inferred from homology"/>
<dbReference type="GO" id="GO:1990817">
    <property type="term" value="F:poly(A) RNA polymerase activity"/>
    <property type="evidence" value="ECO:0007669"/>
    <property type="project" value="UniProtKB-EC"/>
</dbReference>
<feature type="compositionally biased region" description="Basic and acidic residues" evidence="8">
    <location>
        <begin position="18"/>
        <end position="34"/>
    </location>
</feature>
<sequence length="1163" mass="132346">MVHYNNYTRNFRFNHPPDKDVLVGKSADENEKRSGGAGEPPIISKLPKEDSLTKEILLLYQSLLPTKDSDYKRKDFADKIEKLLNEEWPGHDIKVHMFGSSMNLLGTTQSDVDLCVTTQWNGLRGIINLSKCLKNRGMEILQCVPKAKVPIVRLWDPSLHLACDININNTLALHNTRLIRNYVTIDTRVRPLAMIVKHWARKRVLNDAAKGGTISTYTWTCIVLNFLQMRNPPILPVLHSMPHDDVEPIIVNGEDASFYENVENLKEFGSKNKESVGGLLFGFFRRMAYEFDYEKHVISLRHGKYLTKTEKGWDTCKGWKMLCVEEPFNTTRNLGNSADDISPNNRKPGYIHVKYHQNGHQGGRAYNECDTIDNFQDMNGKSAYPQEAQYNEEDESNTPNTSRFVQADDIPSSRKDVLCPTINGEDFIPTSETMHVDTKRMNGYNENIDVDRFSAYQTKKFVSENDIYPNRRERTALPEKIGDESSFASLTTTTHDISQFRHDVTSSESKNDEQFSFRGPSARQFNYNRQGPMKKKNDKRLSQTRPINDDHNFSRISVHDSVPSNSAHKSNQNIETEESTKRFYYANPTFYKHHNQKSDFISNQKNSRTQCSSRSNFSQNSDPSYNSDVKYNNNNGYSNYSRRSNTPNDSDQKNFSAHNSNFSYDSDRRNFYNKNHKQKQIEELTSSSPVISFEDSSSNSNFDNNIRLNPVQVSSPKTVYKSQGSNNYKNVRKNLQNNLKSSQKSAENFEFNNNYPLNNYSTSTSRNNSSNNNGLKVSTRFNDSVYSDASNGNGFLSPQNSISQQQPFQNQLEQSNDGPDYQRRMSHQSSSDGSNSQSSGNTSNTSYSNSSNYSKNYQQKSNNNQDNYHQQQNLNKPVYNNSKKKQKNNQQAENRNTNNDNNGVYRNSMNGNCYSNSGNRSNGRDSVFINYEITSMSDPNSHINQGYQVMSNVGNDNNYYTCDNSVTGYRDNGYSDILKGCNSNVGKDSNFSKTSNVNYINGSKLVNGGSQSSIRNVNGGNLNNNCSRSSINEFHNSYGSCQHIPKSVETNNNFNAQAKHGNNNYSMSPKNGGNINNGFTNGQRMNQNKKDDGSNQLQQSLQIQSLPQERQIYNNCQLLQHHNQQESSPRQKNVQNVNVKKGNKAGSKKQHGHKQSFECQPQQ</sequence>
<feature type="region of interest" description="Disordered" evidence="8">
    <location>
        <begin position="1121"/>
        <end position="1163"/>
    </location>
</feature>
<protein>
    <recommendedName>
        <fullName evidence="4">polynucleotide adenylyltransferase</fullName>
        <ecNumber evidence="4">2.7.7.19</ecNumber>
    </recommendedName>
</protein>
<feature type="compositionally biased region" description="Low complexity" evidence="8">
    <location>
        <begin position="1131"/>
        <end position="1140"/>
    </location>
</feature>
<dbReference type="InterPro" id="IPR002058">
    <property type="entry name" value="PAP_assoc"/>
</dbReference>
<feature type="compositionally biased region" description="Polar residues" evidence="8">
    <location>
        <begin position="562"/>
        <end position="574"/>
    </location>
</feature>
<feature type="domain" description="PAP-associated" evidence="9">
    <location>
        <begin position="275"/>
        <end position="331"/>
    </location>
</feature>
<dbReference type="Pfam" id="PF22600">
    <property type="entry name" value="MTPAP-like_central"/>
    <property type="match status" value="1"/>
</dbReference>
<evidence type="ECO:0000256" key="8">
    <source>
        <dbReference type="SAM" id="MobiDB-lite"/>
    </source>
</evidence>
<evidence type="ECO:0000256" key="1">
    <source>
        <dbReference type="ARBA" id="ARBA00001936"/>
    </source>
</evidence>
<feature type="domain" description="Poly(A) RNA polymerase mitochondrial-like central palm" evidence="10">
    <location>
        <begin position="52"/>
        <end position="183"/>
    </location>
</feature>
<dbReference type="GO" id="GO:0031123">
    <property type="term" value="P:RNA 3'-end processing"/>
    <property type="evidence" value="ECO:0007669"/>
    <property type="project" value="TreeGrafter"/>
</dbReference>
<evidence type="ECO:0000313" key="12">
    <source>
        <dbReference type="Proteomes" id="UP001153678"/>
    </source>
</evidence>
<feature type="compositionally biased region" description="Low complexity" evidence="8">
    <location>
        <begin position="828"/>
        <end position="875"/>
    </location>
</feature>
<feature type="region of interest" description="Disordered" evidence="8">
    <location>
        <begin position="18"/>
        <end position="45"/>
    </location>
</feature>
<name>A0A9W4WZK9_9GLOM</name>
<comment type="cofactor">
    <cofactor evidence="1">
        <name>Mn(2+)</name>
        <dbReference type="ChEBI" id="CHEBI:29035"/>
    </cofactor>
</comment>
<comment type="caution">
    <text evidence="11">The sequence shown here is derived from an EMBL/GenBank/DDBJ whole genome shotgun (WGS) entry which is preliminary data.</text>
</comment>
<feature type="compositionally biased region" description="Polar residues" evidence="8">
    <location>
        <begin position="646"/>
        <end position="664"/>
    </location>
</feature>
<dbReference type="AlphaFoldDB" id="A0A9W4WZK9"/>
<dbReference type="GO" id="GO:0010605">
    <property type="term" value="P:negative regulation of macromolecule metabolic process"/>
    <property type="evidence" value="ECO:0007669"/>
    <property type="project" value="UniProtKB-ARBA"/>
</dbReference>
<feature type="compositionally biased region" description="Low complexity" evidence="8">
    <location>
        <begin position="1071"/>
        <end position="1082"/>
    </location>
</feature>
<comment type="similarity">
    <text evidence="3">Belongs to the DNA polymerase type-B-like family.</text>
</comment>
<dbReference type="CDD" id="cd05402">
    <property type="entry name" value="NT_PAP_TUTase"/>
    <property type="match status" value="1"/>
</dbReference>
<evidence type="ECO:0000259" key="9">
    <source>
        <dbReference type="Pfam" id="PF03828"/>
    </source>
</evidence>
<evidence type="ECO:0000256" key="6">
    <source>
        <dbReference type="ARBA" id="ARBA00022723"/>
    </source>
</evidence>
<comment type="cofactor">
    <cofactor evidence="2">
        <name>Mg(2+)</name>
        <dbReference type="ChEBI" id="CHEBI:18420"/>
    </cofactor>
</comment>
<evidence type="ECO:0000313" key="11">
    <source>
        <dbReference type="EMBL" id="CAI2175370.1"/>
    </source>
</evidence>
<accession>A0A9W4WZK9</accession>
<feature type="region of interest" description="Disordered" evidence="8">
    <location>
        <begin position="388"/>
        <end position="409"/>
    </location>
</feature>
<reference evidence="11" key="1">
    <citation type="submission" date="2022-08" db="EMBL/GenBank/DDBJ databases">
        <authorList>
            <person name="Kallberg Y."/>
            <person name="Tangrot J."/>
            <person name="Rosling A."/>
        </authorList>
    </citation>
    <scope>NUCLEOTIDE SEQUENCE</scope>
    <source>
        <strain evidence="11">Wild A</strain>
    </source>
</reference>
<evidence type="ECO:0000259" key="10">
    <source>
        <dbReference type="Pfam" id="PF22600"/>
    </source>
</evidence>
<dbReference type="Gene3D" id="1.10.1410.10">
    <property type="match status" value="1"/>
</dbReference>
<gene>
    <name evidence="11" type="ORF">FWILDA_LOCUS7057</name>
</gene>
<evidence type="ECO:0000256" key="7">
    <source>
        <dbReference type="ARBA" id="ARBA00022842"/>
    </source>
</evidence>
<dbReference type="GO" id="GO:0046872">
    <property type="term" value="F:metal ion binding"/>
    <property type="evidence" value="ECO:0007669"/>
    <property type="project" value="UniProtKB-KW"/>
</dbReference>
<feature type="compositionally biased region" description="Polar residues" evidence="8">
    <location>
        <begin position="1053"/>
        <end position="1069"/>
    </location>
</feature>
<dbReference type="PANTHER" id="PTHR12271">
    <property type="entry name" value="POLY A POLYMERASE CID PAP -RELATED"/>
    <property type="match status" value="1"/>
</dbReference>
<dbReference type="PANTHER" id="PTHR12271:SF113">
    <property type="entry name" value="POLY(A) RNA POLYMERASE CID11"/>
    <property type="match status" value="1"/>
</dbReference>
<feature type="compositionally biased region" description="Low complexity" evidence="8">
    <location>
        <begin position="631"/>
        <end position="645"/>
    </location>
</feature>
<keyword evidence="5" id="KW-0808">Transferase</keyword>
<dbReference type="InterPro" id="IPR043519">
    <property type="entry name" value="NT_sf"/>
</dbReference>
<feature type="compositionally biased region" description="Low complexity" evidence="8">
    <location>
        <begin position="692"/>
        <end position="705"/>
    </location>
</feature>
<dbReference type="EMBL" id="CAMKVN010001352">
    <property type="protein sequence ID" value="CAI2175370.1"/>
    <property type="molecule type" value="Genomic_DNA"/>
</dbReference>
<feature type="compositionally biased region" description="Basic and acidic residues" evidence="8">
    <location>
        <begin position="501"/>
        <end position="515"/>
    </location>
</feature>
<organism evidence="11 12">
    <name type="scientific">Funneliformis geosporum</name>
    <dbReference type="NCBI Taxonomy" id="1117311"/>
    <lineage>
        <taxon>Eukaryota</taxon>
        <taxon>Fungi</taxon>
        <taxon>Fungi incertae sedis</taxon>
        <taxon>Mucoromycota</taxon>
        <taxon>Glomeromycotina</taxon>
        <taxon>Glomeromycetes</taxon>
        <taxon>Glomerales</taxon>
        <taxon>Glomeraceae</taxon>
        <taxon>Funneliformis</taxon>
    </lineage>
</organism>
<dbReference type="EC" id="2.7.7.19" evidence="4"/>
<keyword evidence="7" id="KW-0460">Magnesium</keyword>
<keyword evidence="12" id="KW-1185">Reference proteome</keyword>
<feature type="region of interest" description="Disordered" evidence="8">
    <location>
        <begin position="784"/>
        <end position="922"/>
    </location>
</feature>
<evidence type="ECO:0000256" key="4">
    <source>
        <dbReference type="ARBA" id="ARBA00012388"/>
    </source>
</evidence>
<feature type="compositionally biased region" description="Polar residues" evidence="8">
    <location>
        <begin position="784"/>
        <end position="817"/>
    </location>
</feature>
<feature type="compositionally biased region" description="Polar residues" evidence="8">
    <location>
        <begin position="711"/>
        <end position="729"/>
    </location>
</feature>
<evidence type="ECO:0000256" key="2">
    <source>
        <dbReference type="ARBA" id="ARBA00001946"/>
    </source>
</evidence>
<feature type="region of interest" description="Disordered" evidence="8">
    <location>
        <begin position="1053"/>
        <end position="1098"/>
    </location>
</feature>
<feature type="region of interest" description="Disordered" evidence="8">
    <location>
        <begin position="501"/>
        <end position="580"/>
    </location>
</feature>
<feature type="compositionally biased region" description="Polar residues" evidence="8">
    <location>
        <begin position="603"/>
        <end position="630"/>
    </location>
</feature>
<dbReference type="Proteomes" id="UP001153678">
    <property type="component" value="Unassembled WGS sequence"/>
</dbReference>
<feature type="compositionally biased region" description="Basic residues" evidence="8">
    <location>
        <begin position="1141"/>
        <end position="1154"/>
    </location>
</feature>
<dbReference type="InterPro" id="IPR054708">
    <property type="entry name" value="MTPAP-like_central"/>
</dbReference>
<dbReference type="SUPFAM" id="SSF81301">
    <property type="entry name" value="Nucleotidyltransferase"/>
    <property type="match status" value="1"/>
</dbReference>
<evidence type="ECO:0000256" key="3">
    <source>
        <dbReference type="ARBA" id="ARBA00008593"/>
    </source>
</evidence>
<dbReference type="Pfam" id="PF03828">
    <property type="entry name" value="PAP_assoc"/>
    <property type="match status" value="1"/>
</dbReference>
<feature type="region of interest" description="Disordered" evidence="8">
    <location>
        <begin position="603"/>
        <end position="729"/>
    </location>
</feature>